<evidence type="ECO:0000313" key="7">
    <source>
        <dbReference type="EMBL" id="EAR83244.2"/>
    </source>
</evidence>
<keyword evidence="3" id="KW-0645">Protease</keyword>
<comment type="catalytic activity">
    <reaction evidence="1">
        <text>Thiol-dependent hydrolysis of ester, thioester, amide, peptide and isopeptide bonds formed by the C-terminal Gly of ubiquitin (a 76-residue protein attached to proteins as an intracellular targeting signal).</text>
        <dbReference type="EC" id="3.4.19.12"/>
    </reaction>
</comment>
<evidence type="ECO:0000256" key="6">
    <source>
        <dbReference type="ARBA" id="ARBA00022807"/>
    </source>
</evidence>
<dbReference type="EC" id="3.4.19.12" evidence="2"/>
<dbReference type="EMBL" id="GG662652">
    <property type="protein sequence ID" value="EAR83244.2"/>
    <property type="molecule type" value="Genomic_DNA"/>
</dbReference>
<dbReference type="HOGENOM" id="CLU_680619_0_0_1"/>
<dbReference type="InterPro" id="IPR042467">
    <property type="entry name" value="Peptidase_C65_otubain_sub2"/>
</dbReference>
<organism evidence="7 8">
    <name type="scientific">Tetrahymena thermophila (strain SB210)</name>
    <dbReference type="NCBI Taxonomy" id="312017"/>
    <lineage>
        <taxon>Eukaryota</taxon>
        <taxon>Sar</taxon>
        <taxon>Alveolata</taxon>
        <taxon>Ciliophora</taxon>
        <taxon>Intramacronucleata</taxon>
        <taxon>Oligohymenophorea</taxon>
        <taxon>Hymenostomatida</taxon>
        <taxon>Tetrahymenina</taxon>
        <taxon>Tetrahymenidae</taxon>
        <taxon>Tetrahymena</taxon>
    </lineage>
</organism>
<dbReference type="AlphaFoldDB" id="Q22D81"/>
<dbReference type="SUPFAM" id="SSF54001">
    <property type="entry name" value="Cysteine proteinases"/>
    <property type="match status" value="1"/>
</dbReference>
<keyword evidence="6" id="KW-0788">Thiol protease</keyword>
<protein>
    <recommendedName>
        <fullName evidence="2">ubiquitinyl hydrolase 1</fullName>
        <ecNumber evidence="2">3.4.19.12</ecNumber>
    </recommendedName>
</protein>
<dbReference type="InterPro" id="IPR019400">
    <property type="entry name" value="Peptidase_C65_otubain"/>
</dbReference>
<accession>Q22D81</accession>
<sequence length="845" mass="101844">MYFTFGDQLYQNITNHSAIKYYQKIQKNNRQDLLVTFKQINNRRNFLFIQHLISIYVFHSVSQQINLIIEIKLKDSNNNYYLLLNITKIFLDQEKKEQIERQLYISQAKQIDLKNMEQQANQQFQFQRHQVYQMQQAEQNNIQNTNKIIIQKKEYFVKDILEIFQNYEILNIINYYEQRMAQNQDYNKQQQLISKLNFSYEPLQLFGLLRLYADFNIKSDQLKQAYYDASKKFPYQILIRGDGNCFYRSFMLCYLFTIVIQKNNKEILKLFKQVLGLKILQYKIENITQNQINLTEEFKCSFLQFWINVFIKCQTQLKNDHKYELKDLFLDYNHEPFVDAATIIICRNIIFDKFQYLLTDPNYCFFITDESRENSPKNLELYGQEAEDVIIPIAAKAFEVDLIVKNIYRINSEIFQDEYEYKFDDSIKSNVVSVLFTKGHYNCLFTNSICQIDSQVILWPQENEQEGIQTNQQLQQQFNNNYQQLQMESPKKIDNQSNQENKLAVSNQVKENIIQSQYTLIEQQEELLEEFSCKICKKIRDGIIILTQCSKKNVQHCLKCIELYKDQMEKPIKSIYEKLQKDINCQKCDIKVKFIKSFECKYLRYFTKQRCINCIEKKYKKNEIIYTPILYSIFQFSETFSENYRCFECKKSEQKVKLLIYYQNMADTSFNLIICQPCYANKYSPFFNKLNLIQKQYEINDYFGQCQKCFVTTQVFICEDGQKHCLVCIKQIINQLEIVSIEKLNQLLIYFYQAIYQQKLCIYCLSQETAGDFQLEIQSPQHNQKPYNVFLCKRCILRIFKFQNTELQKKFKINLFYFKRDIELQFQFNPEVIRKTIFKNQSIKN</sequence>
<dbReference type="GO" id="GO:0004843">
    <property type="term" value="F:cysteine-type deubiquitinase activity"/>
    <property type="evidence" value="ECO:0007669"/>
    <property type="project" value="UniProtKB-EC"/>
</dbReference>
<dbReference type="KEGG" id="tet:TTHERM_00998960"/>
<dbReference type="InterPro" id="IPR038765">
    <property type="entry name" value="Papain-like_cys_pep_sf"/>
</dbReference>
<dbReference type="Pfam" id="PF10275">
    <property type="entry name" value="Peptidase_C65"/>
    <property type="match status" value="1"/>
</dbReference>
<keyword evidence="5" id="KW-0378">Hydrolase</keyword>
<dbReference type="RefSeq" id="XP_001030907.2">
    <property type="nucleotide sequence ID" value="XM_001030907.2"/>
</dbReference>
<reference evidence="8" key="1">
    <citation type="journal article" date="2006" name="PLoS Biol.">
        <title>Macronuclear genome sequence of the ciliate Tetrahymena thermophila, a model eukaryote.</title>
        <authorList>
            <person name="Eisen J.A."/>
            <person name="Coyne R.S."/>
            <person name="Wu M."/>
            <person name="Wu D."/>
            <person name="Thiagarajan M."/>
            <person name="Wortman J.R."/>
            <person name="Badger J.H."/>
            <person name="Ren Q."/>
            <person name="Amedeo P."/>
            <person name="Jones K.M."/>
            <person name="Tallon L.J."/>
            <person name="Delcher A.L."/>
            <person name="Salzberg S.L."/>
            <person name="Silva J.C."/>
            <person name="Haas B.J."/>
            <person name="Majoros W.H."/>
            <person name="Farzad M."/>
            <person name="Carlton J.M."/>
            <person name="Smith R.K. Jr."/>
            <person name="Garg J."/>
            <person name="Pearlman R.E."/>
            <person name="Karrer K.M."/>
            <person name="Sun L."/>
            <person name="Manning G."/>
            <person name="Elde N.C."/>
            <person name="Turkewitz A.P."/>
            <person name="Asai D.J."/>
            <person name="Wilkes D.E."/>
            <person name="Wang Y."/>
            <person name="Cai H."/>
            <person name="Collins K."/>
            <person name="Stewart B.A."/>
            <person name="Lee S.R."/>
            <person name="Wilamowska K."/>
            <person name="Weinberg Z."/>
            <person name="Ruzzo W.L."/>
            <person name="Wloga D."/>
            <person name="Gaertig J."/>
            <person name="Frankel J."/>
            <person name="Tsao C.-C."/>
            <person name="Gorovsky M.A."/>
            <person name="Keeling P.J."/>
            <person name="Waller R.F."/>
            <person name="Patron N.J."/>
            <person name="Cherry J.M."/>
            <person name="Stover N.A."/>
            <person name="Krieger C.J."/>
            <person name="del Toro C."/>
            <person name="Ryder H.F."/>
            <person name="Williamson S.C."/>
            <person name="Barbeau R.A."/>
            <person name="Hamilton E.P."/>
            <person name="Orias E."/>
        </authorList>
    </citation>
    <scope>NUCLEOTIDE SEQUENCE [LARGE SCALE GENOMIC DNA]</scope>
    <source>
        <strain evidence="8">SB210</strain>
    </source>
</reference>
<proteinExistence type="predicted"/>
<evidence type="ECO:0000256" key="5">
    <source>
        <dbReference type="ARBA" id="ARBA00022801"/>
    </source>
</evidence>
<dbReference type="Gene3D" id="3.30.200.60">
    <property type="entry name" value="Peptidase C65 Otubain, subdomain 1"/>
    <property type="match status" value="1"/>
</dbReference>
<evidence type="ECO:0000313" key="8">
    <source>
        <dbReference type="Proteomes" id="UP000009168"/>
    </source>
</evidence>
<dbReference type="GeneID" id="7839634"/>
<name>Q22D81_TETTS</name>
<dbReference type="Proteomes" id="UP000009168">
    <property type="component" value="Unassembled WGS sequence"/>
</dbReference>
<keyword evidence="8" id="KW-1185">Reference proteome</keyword>
<keyword evidence="4" id="KW-0833">Ubl conjugation pathway</keyword>
<dbReference type="OrthoDB" id="18915at2759"/>
<evidence type="ECO:0000256" key="4">
    <source>
        <dbReference type="ARBA" id="ARBA00022786"/>
    </source>
</evidence>
<dbReference type="InParanoid" id="Q22D81"/>
<evidence type="ECO:0000256" key="3">
    <source>
        <dbReference type="ARBA" id="ARBA00022670"/>
    </source>
</evidence>
<dbReference type="InterPro" id="IPR042468">
    <property type="entry name" value="Peptidase_C65_otubain_sub1"/>
</dbReference>
<dbReference type="GO" id="GO:0006508">
    <property type="term" value="P:proteolysis"/>
    <property type="evidence" value="ECO:0007669"/>
    <property type="project" value="UniProtKB-KW"/>
</dbReference>
<evidence type="ECO:0000256" key="2">
    <source>
        <dbReference type="ARBA" id="ARBA00012759"/>
    </source>
</evidence>
<dbReference type="Gene3D" id="1.20.1300.20">
    <property type="entry name" value="Peptidase C65 Otubain, subdomain 2"/>
    <property type="match status" value="1"/>
</dbReference>
<evidence type="ECO:0000256" key="1">
    <source>
        <dbReference type="ARBA" id="ARBA00000707"/>
    </source>
</evidence>
<gene>
    <name evidence="7" type="ORF">TTHERM_00998960</name>
</gene>
<dbReference type="CDD" id="cd22749">
    <property type="entry name" value="Otubain_C65"/>
    <property type="match status" value="1"/>
</dbReference>